<accession>A0A077P9F7</accession>
<protein>
    <submittedName>
        <fullName evidence="1">Uncharacterized protein</fullName>
    </submittedName>
</protein>
<evidence type="ECO:0000313" key="1">
    <source>
        <dbReference type="EMBL" id="CDH07459.1"/>
    </source>
</evidence>
<name>A0A077P9F7_XENBV</name>
<organism evidence="1 2">
    <name type="scientific">Xenorhabdus bovienii str. oregonense</name>
    <dbReference type="NCBI Taxonomy" id="1398202"/>
    <lineage>
        <taxon>Bacteria</taxon>
        <taxon>Pseudomonadati</taxon>
        <taxon>Pseudomonadota</taxon>
        <taxon>Gammaproteobacteria</taxon>
        <taxon>Enterobacterales</taxon>
        <taxon>Morganellaceae</taxon>
        <taxon>Xenorhabdus</taxon>
    </lineage>
</organism>
<dbReference type="Proteomes" id="UP000028483">
    <property type="component" value="Unassembled WGS sequence"/>
</dbReference>
<gene>
    <name evidence="1" type="ORF">XBO1_290052</name>
</gene>
<reference evidence="1" key="1">
    <citation type="submission" date="2013-07" db="EMBL/GenBank/DDBJ databases">
        <title>Sub-species coevolution in mutualistic symbiosis.</title>
        <authorList>
            <person name="Murfin K."/>
            <person name="Klassen J."/>
            <person name="Lee M."/>
            <person name="Forst S."/>
            <person name="Stock P."/>
            <person name="Goodrich-Blair H."/>
        </authorList>
    </citation>
    <scope>NUCLEOTIDE SEQUENCE [LARGE SCALE GENOMIC DNA]</scope>
    <source>
        <strain evidence="1">Oregonense</strain>
    </source>
</reference>
<evidence type="ECO:0000313" key="2">
    <source>
        <dbReference type="Proteomes" id="UP000028483"/>
    </source>
</evidence>
<dbReference type="HOGENOM" id="CLU_3241610_0_0_6"/>
<dbReference type="AlphaFoldDB" id="A0A077P9F7"/>
<dbReference type="EMBL" id="CBSX010000192">
    <property type="protein sequence ID" value="CDH07459.1"/>
    <property type="molecule type" value="Genomic_DNA"/>
</dbReference>
<proteinExistence type="predicted"/>
<comment type="caution">
    <text evidence="1">The sequence shown here is derived from an EMBL/GenBank/DDBJ whole genome shotgun (WGS) entry which is preliminary data.</text>
</comment>
<sequence>MGITLIGIDFKHNCFDAVMTLNYSAKFTNNVVLPCFFTGIYVS</sequence>